<evidence type="ECO:0000256" key="4">
    <source>
        <dbReference type="ARBA" id="ARBA00023163"/>
    </source>
</evidence>
<dbReference type="GO" id="GO:0003899">
    <property type="term" value="F:DNA-directed RNA polymerase activity"/>
    <property type="evidence" value="ECO:0007669"/>
    <property type="project" value="UniProtKB-EC"/>
</dbReference>
<dbReference type="InterPro" id="IPR013324">
    <property type="entry name" value="RNA_pol_sigma_r3/r4-like"/>
</dbReference>
<accession>A0ABW8NIE8</accession>
<dbReference type="SUPFAM" id="SSF88946">
    <property type="entry name" value="Sigma2 domain of RNA polymerase sigma factors"/>
    <property type="match status" value="1"/>
</dbReference>
<reference evidence="6 7" key="1">
    <citation type="submission" date="2024-03" db="EMBL/GenBank/DDBJ databases">
        <title>High-quality draft genome sequence of Oceanobacter sp. wDCs-4.</title>
        <authorList>
            <person name="Dong C."/>
        </authorList>
    </citation>
    <scope>NUCLEOTIDE SEQUENCE [LARGE SCALE GENOMIC DNA]</scope>
    <source>
        <strain evidence="7">wDCs-4</strain>
    </source>
</reference>
<dbReference type="InterPro" id="IPR013325">
    <property type="entry name" value="RNA_pol_sigma_r2"/>
</dbReference>
<keyword evidence="3" id="KW-0731">Sigma factor</keyword>
<dbReference type="NCBIfam" id="TIGR02937">
    <property type="entry name" value="sigma70-ECF"/>
    <property type="match status" value="1"/>
</dbReference>
<keyword evidence="6" id="KW-0548">Nucleotidyltransferase</keyword>
<evidence type="ECO:0000313" key="6">
    <source>
        <dbReference type="EMBL" id="MFK4752717.1"/>
    </source>
</evidence>
<comment type="similarity">
    <text evidence="1">Belongs to the sigma-70 factor family. ECF subfamily.</text>
</comment>
<dbReference type="Gene3D" id="1.10.1740.10">
    <property type="match status" value="1"/>
</dbReference>
<evidence type="ECO:0000256" key="1">
    <source>
        <dbReference type="ARBA" id="ARBA00010641"/>
    </source>
</evidence>
<protein>
    <submittedName>
        <fullName evidence="6">RNA polymerase sigma factor</fullName>
        <ecNumber evidence="6">2.7.7.6</ecNumber>
    </submittedName>
</protein>
<evidence type="ECO:0000256" key="2">
    <source>
        <dbReference type="ARBA" id="ARBA00023015"/>
    </source>
</evidence>
<keyword evidence="7" id="KW-1185">Reference proteome</keyword>
<gene>
    <name evidence="6" type="ORF">WG929_09895</name>
</gene>
<evidence type="ECO:0000259" key="5">
    <source>
        <dbReference type="SMART" id="SM00421"/>
    </source>
</evidence>
<organism evidence="6 7">
    <name type="scientific">Oceanobacter antarcticus</name>
    <dbReference type="NCBI Taxonomy" id="3133425"/>
    <lineage>
        <taxon>Bacteria</taxon>
        <taxon>Pseudomonadati</taxon>
        <taxon>Pseudomonadota</taxon>
        <taxon>Gammaproteobacteria</taxon>
        <taxon>Oceanospirillales</taxon>
        <taxon>Oceanospirillaceae</taxon>
        <taxon>Oceanobacter</taxon>
    </lineage>
</organism>
<evidence type="ECO:0000313" key="7">
    <source>
        <dbReference type="Proteomes" id="UP001620597"/>
    </source>
</evidence>
<dbReference type="InterPro" id="IPR000792">
    <property type="entry name" value="Tscrpt_reg_LuxR_C"/>
</dbReference>
<dbReference type="Pfam" id="PF08281">
    <property type="entry name" value="Sigma70_r4_2"/>
    <property type="match status" value="1"/>
</dbReference>
<dbReference type="CDD" id="cd06171">
    <property type="entry name" value="Sigma70_r4"/>
    <property type="match status" value="1"/>
</dbReference>
<dbReference type="RefSeq" id="WP_416205911.1">
    <property type="nucleotide sequence ID" value="NZ_JBBKTX010000010.1"/>
</dbReference>
<dbReference type="Gene3D" id="1.10.10.10">
    <property type="entry name" value="Winged helix-like DNA-binding domain superfamily/Winged helix DNA-binding domain"/>
    <property type="match status" value="1"/>
</dbReference>
<comment type="caution">
    <text evidence="6">The sequence shown here is derived from an EMBL/GenBank/DDBJ whole genome shotgun (WGS) entry which is preliminary data.</text>
</comment>
<dbReference type="NCBIfam" id="NF006550">
    <property type="entry name" value="PRK09047.1"/>
    <property type="match status" value="1"/>
</dbReference>
<dbReference type="InterPro" id="IPR036388">
    <property type="entry name" value="WH-like_DNA-bd_sf"/>
</dbReference>
<dbReference type="EMBL" id="JBBKTX010000010">
    <property type="protein sequence ID" value="MFK4752717.1"/>
    <property type="molecule type" value="Genomic_DNA"/>
</dbReference>
<dbReference type="PANTHER" id="PTHR43133">
    <property type="entry name" value="RNA POLYMERASE ECF-TYPE SIGMA FACTO"/>
    <property type="match status" value="1"/>
</dbReference>
<dbReference type="InterPro" id="IPR039425">
    <property type="entry name" value="RNA_pol_sigma-70-like"/>
</dbReference>
<dbReference type="SMART" id="SM00421">
    <property type="entry name" value="HTH_LUXR"/>
    <property type="match status" value="1"/>
</dbReference>
<dbReference type="InterPro" id="IPR014284">
    <property type="entry name" value="RNA_pol_sigma-70_dom"/>
</dbReference>
<dbReference type="InterPro" id="IPR013249">
    <property type="entry name" value="RNA_pol_sigma70_r4_t2"/>
</dbReference>
<proteinExistence type="inferred from homology"/>
<keyword evidence="6" id="KW-0808">Transferase</keyword>
<sequence>MTARLNDFLMSIERRAFRMVRFAAANDEDALDVVQEAMTRLISHYRDREEAEWRPLFFRILQHCLADSLRQQQKQRRWMFWSGSQADVPETGSADGMDDYVGDYRDEPDQALASSRQQQALISAIATLPLQQQQCFLLRCWEGLSVRETADALNISEGSVKTHLSRARQKLNEVAEYHDIEICG</sequence>
<dbReference type="PANTHER" id="PTHR43133:SF64">
    <property type="entry name" value="ECF SIGMA FACTOR"/>
    <property type="match status" value="1"/>
</dbReference>
<dbReference type="EC" id="2.7.7.6" evidence="6"/>
<name>A0ABW8NIE8_9GAMM</name>
<evidence type="ECO:0000256" key="3">
    <source>
        <dbReference type="ARBA" id="ARBA00023082"/>
    </source>
</evidence>
<keyword evidence="2" id="KW-0805">Transcription regulation</keyword>
<feature type="domain" description="HTH luxR-type" evidence="5">
    <location>
        <begin position="125"/>
        <end position="178"/>
    </location>
</feature>
<keyword evidence="4" id="KW-0804">Transcription</keyword>
<dbReference type="Proteomes" id="UP001620597">
    <property type="component" value="Unassembled WGS sequence"/>
</dbReference>
<dbReference type="SUPFAM" id="SSF88659">
    <property type="entry name" value="Sigma3 and sigma4 domains of RNA polymerase sigma factors"/>
    <property type="match status" value="1"/>
</dbReference>